<comment type="caution">
    <text evidence="2">The sequence shown here is derived from an EMBL/GenBank/DDBJ whole genome shotgun (WGS) entry which is preliminary data.</text>
</comment>
<feature type="region of interest" description="Disordered" evidence="1">
    <location>
        <begin position="221"/>
        <end position="263"/>
    </location>
</feature>
<organism evidence="2 3">
    <name type="scientific">Brassica cretica</name>
    <name type="common">Mustard</name>
    <dbReference type="NCBI Taxonomy" id="69181"/>
    <lineage>
        <taxon>Eukaryota</taxon>
        <taxon>Viridiplantae</taxon>
        <taxon>Streptophyta</taxon>
        <taxon>Embryophyta</taxon>
        <taxon>Tracheophyta</taxon>
        <taxon>Spermatophyta</taxon>
        <taxon>Magnoliopsida</taxon>
        <taxon>eudicotyledons</taxon>
        <taxon>Gunneridae</taxon>
        <taxon>Pentapetalae</taxon>
        <taxon>rosids</taxon>
        <taxon>malvids</taxon>
        <taxon>Brassicales</taxon>
        <taxon>Brassicaceae</taxon>
        <taxon>Brassiceae</taxon>
        <taxon>Brassica</taxon>
    </lineage>
</organism>
<reference evidence="2" key="1">
    <citation type="submission" date="2019-12" db="EMBL/GenBank/DDBJ databases">
        <title>Genome sequencing and annotation of Brassica cretica.</title>
        <authorList>
            <person name="Studholme D.J."/>
            <person name="Sarris P."/>
        </authorList>
    </citation>
    <scope>NUCLEOTIDE SEQUENCE</scope>
    <source>
        <strain evidence="2">PFS-109/04</strain>
        <tissue evidence="2">Leaf</tissue>
    </source>
</reference>
<evidence type="ECO:0000313" key="3">
    <source>
        <dbReference type="Proteomes" id="UP000712600"/>
    </source>
</evidence>
<dbReference type="AlphaFoldDB" id="A0A8S9S1B0"/>
<dbReference type="Proteomes" id="UP000712600">
    <property type="component" value="Unassembled WGS sequence"/>
</dbReference>
<evidence type="ECO:0000256" key="1">
    <source>
        <dbReference type="SAM" id="MobiDB-lite"/>
    </source>
</evidence>
<feature type="region of interest" description="Disordered" evidence="1">
    <location>
        <begin position="76"/>
        <end position="127"/>
    </location>
</feature>
<proteinExistence type="predicted"/>
<accession>A0A8S9S1B0</accession>
<feature type="compositionally biased region" description="Basic and acidic residues" evidence="1">
    <location>
        <begin position="242"/>
        <end position="260"/>
    </location>
</feature>
<feature type="compositionally biased region" description="Polar residues" evidence="1">
    <location>
        <begin position="1"/>
        <end position="14"/>
    </location>
</feature>
<sequence length="384" mass="42723">MQTPLNGGSDTNLHTPAADVSAANATANTATLEEFKKMFATYEKRSGEQDNLVNTLTKQVKTLTARTRAIHPRGIMKVRGKRHDFATPLDRPGTSRERPSGQNPSETSPAEKRNSESPPPPAKDTEVDEVEHFNLDTSKYVHHEGEELQRAHNYAITLDQGRTTGNTWTRNQGYDENTFCEFQQTRGHSTTNCKVLGVRLTAKLLAGELSEVTSVKDLILETDRHPKTDPNPPAENSPQRNLSRDKHGRRPDDKGNDNNRRRVNIIIGGSQYCNDTVSAIKAYQRKAESSANWPTWTPPRDGQSSSITFTRDEAGGIDQPHCDPLVIDLSDDSISSALPQWKLASARSLLSLRPKTLQRATIQYRLLKQTLHTSKLSTIPKSTL</sequence>
<feature type="region of interest" description="Disordered" evidence="1">
    <location>
        <begin position="1"/>
        <end position="20"/>
    </location>
</feature>
<dbReference type="EMBL" id="QGKX02000088">
    <property type="protein sequence ID" value="KAF3585839.1"/>
    <property type="molecule type" value="Genomic_DNA"/>
</dbReference>
<evidence type="ECO:0000313" key="2">
    <source>
        <dbReference type="EMBL" id="KAF3585839.1"/>
    </source>
</evidence>
<name>A0A8S9S1B0_BRACR</name>
<protein>
    <submittedName>
        <fullName evidence="2">Uncharacterized protein</fullName>
    </submittedName>
</protein>
<gene>
    <name evidence="2" type="ORF">F2Q69_00028920</name>
</gene>